<evidence type="ECO:0000313" key="2">
    <source>
        <dbReference type="Proteomes" id="UP000800092"/>
    </source>
</evidence>
<accession>A0A6A6GS13</accession>
<dbReference type="Proteomes" id="UP000800092">
    <property type="component" value="Unassembled WGS sequence"/>
</dbReference>
<dbReference type="EMBL" id="ML992021">
    <property type="protein sequence ID" value="KAF2228389.1"/>
    <property type="molecule type" value="Genomic_DNA"/>
</dbReference>
<sequence length="59" mass="6623">ITLLFNSLINKKTGIIKADIIALLSKVLQSIYNAYKKILNKIADYKAVRKLLHIILGAK</sequence>
<name>A0A6A6GS13_VIRVR</name>
<feature type="non-terminal residue" evidence="1">
    <location>
        <position position="1"/>
    </location>
</feature>
<organism evidence="1 2">
    <name type="scientific">Viridothelium virens</name>
    <name type="common">Speckled blister lichen</name>
    <name type="synonym">Trypethelium virens</name>
    <dbReference type="NCBI Taxonomy" id="1048519"/>
    <lineage>
        <taxon>Eukaryota</taxon>
        <taxon>Fungi</taxon>
        <taxon>Dikarya</taxon>
        <taxon>Ascomycota</taxon>
        <taxon>Pezizomycotina</taxon>
        <taxon>Dothideomycetes</taxon>
        <taxon>Dothideomycetes incertae sedis</taxon>
        <taxon>Trypetheliales</taxon>
        <taxon>Trypetheliaceae</taxon>
        <taxon>Viridothelium</taxon>
    </lineage>
</organism>
<evidence type="ECO:0000313" key="1">
    <source>
        <dbReference type="EMBL" id="KAF2228389.1"/>
    </source>
</evidence>
<dbReference type="AlphaFoldDB" id="A0A6A6GS13"/>
<keyword evidence="2" id="KW-1185">Reference proteome</keyword>
<proteinExistence type="predicted"/>
<protein>
    <submittedName>
        <fullName evidence="1">Uncharacterized protein</fullName>
    </submittedName>
</protein>
<gene>
    <name evidence="1" type="ORF">EV356DRAFT_458025</name>
</gene>
<reference evidence="1" key="1">
    <citation type="journal article" date="2020" name="Stud. Mycol.">
        <title>101 Dothideomycetes genomes: a test case for predicting lifestyles and emergence of pathogens.</title>
        <authorList>
            <person name="Haridas S."/>
            <person name="Albert R."/>
            <person name="Binder M."/>
            <person name="Bloem J."/>
            <person name="Labutti K."/>
            <person name="Salamov A."/>
            <person name="Andreopoulos B."/>
            <person name="Baker S."/>
            <person name="Barry K."/>
            <person name="Bills G."/>
            <person name="Bluhm B."/>
            <person name="Cannon C."/>
            <person name="Castanera R."/>
            <person name="Culley D."/>
            <person name="Daum C."/>
            <person name="Ezra D."/>
            <person name="Gonzalez J."/>
            <person name="Henrissat B."/>
            <person name="Kuo A."/>
            <person name="Liang C."/>
            <person name="Lipzen A."/>
            <person name="Lutzoni F."/>
            <person name="Magnuson J."/>
            <person name="Mondo S."/>
            <person name="Nolan M."/>
            <person name="Ohm R."/>
            <person name="Pangilinan J."/>
            <person name="Park H.-J."/>
            <person name="Ramirez L."/>
            <person name="Alfaro M."/>
            <person name="Sun H."/>
            <person name="Tritt A."/>
            <person name="Yoshinaga Y."/>
            <person name="Zwiers L.-H."/>
            <person name="Turgeon B."/>
            <person name="Goodwin S."/>
            <person name="Spatafora J."/>
            <person name="Crous P."/>
            <person name="Grigoriev I."/>
        </authorList>
    </citation>
    <scope>NUCLEOTIDE SEQUENCE</scope>
    <source>
        <strain evidence="1">Tuck. ex Michener</strain>
    </source>
</reference>